<evidence type="ECO:0000313" key="2">
    <source>
        <dbReference type="EMBL" id="KAH7961016.1"/>
    </source>
</evidence>
<protein>
    <submittedName>
        <fullName evidence="2">Uncharacterized protein</fullName>
    </submittedName>
</protein>
<dbReference type="PANTHER" id="PTHR37558">
    <property type="entry name" value="HTH CENPB-TYPE DOMAIN-CONTAINING PROTEIN"/>
    <property type="match status" value="1"/>
</dbReference>
<feature type="region of interest" description="Disordered" evidence="1">
    <location>
        <begin position="133"/>
        <end position="161"/>
    </location>
</feature>
<feature type="region of interest" description="Disordered" evidence="1">
    <location>
        <begin position="1"/>
        <end position="28"/>
    </location>
</feature>
<dbReference type="AlphaFoldDB" id="A0A9D4Q0R8"/>
<accession>A0A9D4Q0R8</accession>
<gene>
    <name evidence="2" type="ORF">HPB52_000775</name>
</gene>
<dbReference type="PANTHER" id="PTHR37558:SF1">
    <property type="entry name" value="HTH CENPB-TYPE DOMAIN-CONTAINING PROTEIN"/>
    <property type="match status" value="1"/>
</dbReference>
<organism evidence="2 3">
    <name type="scientific">Rhipicephalus sanguineus</name>
    <name type="common">Brown dog tick</name>
    <name type="synonym">Ixodes sanguineus</name>
    <dbReference type="NCBI Taxonomy" id="34632"/>
    <lineage>
        <taxon>Eukaryota</taxon>
        <taxon>Metazoa</taxon>
        <taxon>Ecdysozoa</taxon>
        <taxon>Arthropoda</taxon>
        <taxon>Chelicerata</taxon>
        <taxon>Arachnida</taxon>
        <taxon>Acari</taxon>
        <taxon>Parasitiformes</taxon>
        <taxon>Ixodida</taxon>
        <taxon>Ixodoidea</taxon>
        <taxon>Ixodidae</taxon>
        <taxon>Rhipicephalinae</taxon>
        <taxon>Rhipicephalus</taxon>
        <taxon>Rhipicephalus</taxon>
    </lineage>
</organism>
<reference evidence="2" key="2">
    <citation type="submission" date="2021-09" db="EMBL/GenBank/DDBJ databases">
        <authorList>
            <person name="Jia N."/>
            <person name="Wang J."/>
            <person name="Shi W."/>
            <person name="Du L."/>
            <person name="Sun Y."/>
            <person name="Zhan W."/>
            <person name="Jiang J."/>
            <person name="Wang Q."/>
            <person name="Zhang B."/>
            <person name="Ji P."/>
            <person name="Sakyi L.B."/>
            <person name="Cui X."/>
            <person name="Yuan T."/>
            <person name="Jiang B."/>
            <person name="Yang W."/>
            <person name="Lam T.T.-Y."/>
            <person name="Chang Q."/>
            <person name="Ding S."/>
            <person name="Wang X."/>
            <person name="Zhu J."/>
            <person name="Ruan X."/>
            <person name="Zhao L."/>
            <person name="Wei J."/>
            <person name="Que T."/>
            <person name="Du C."/>
            <person name="Cheng J."/>
            <person name="Dai P."/>
            <person name="Han X."/>
            <person name="Huang E."/>
            <person name="Gao Y."/>
            <person name="Liu J."/>
            <person name="Shao H."/>
            <person name="Ye R."/>
            <person name="Li L."/>
            <person name="Wei W."/>
            <person name="Wang X."/>
            <person name="Wang C."/>
            <person name="Huo Q."/>
            <person name="Li W."/>
            <person name="Guo W."/>
            <person name="Chen H."/>
            <person name="Chen S."/>
            <person name="Zhou L."/>
            <person name="Zhou L."/>
            <person name="Ni X."/>
            <person name="Tian J."/>
            <person name="Zhou Y."/>
            <person name="Sheng Y."/>
            <person name="Liu T."/>
            <person name="Pan Y."/>
            <person name="Xia L."/>
            <person name="Li J."/>
            <person name="Zhao F."/>
            <person name="Cao W."/>
        </authorList>
    </citation>
    <scope>NUCLEOTIDE SEQUENCE</scope>
    <source>
        <strain evidence="2">Rsan-2018</strain>
        <tissue evidence="2">Larvae</tissue>
    </source>
</reference>
<comment type="caution">
    <text evidence="2">The sequence shown here is derived from an EMBL/GenBank/DDBJ whole genome shotgun (WGS) entry which is preliminary data.</text>
</comment>
<proteinExistence type="predicted"/>
<evidence type="ECO:0000313" key="3">
    <source>
        <dbReference type="Proteomes" id="UP000821837"/>
    </source>
</evidence>
<feature type="compositionally biased region" description="Polar residues" evidence="1">
    <location>
        <begin position="14"/>
        <end position="23"/>
    </location>
</feature>
<evidence type="ECO:0000256" key="1">
    <source>
        <dbReference type="SAM" id="MobiDB-lite"/>
    </source>
</evidence>
<keyword evidence="3" id="KW-1185">Reference proteome</keyword>
<reference evidence="2" key="1">
    <citation type="journal article" date="2020" name="Cell">
        <title>Large-Scale Comparative Analyses of Tick Genomes Elucidate Their Genetic Diversity and Vector Capacities.</title>
        <authorList>
            <consortium name="Tick Genome and Microbiome Consortium (TIGMIC)"/>
            <person name="Jia N."/>
            <person name="Wang J."/>
            <person name="Shi W."/>
            <person name="Du L."/>
            <person name="Sun Y."/>
            <person name="Zhan W."/>
            <person name="Jiang J.F."/>
            <person name="Wang Q."/>
            <person name="Zhang B."/>
            <person name="Ji P."/>
            <person name="Bell-Sakyi L."/>
            <person name="Cui X.M."/>
            <person name="Yuan T.T."/>
            <person name="Jiang B.G."/>
            <person name="Yang W.F."/>
            <person name="Lam T.T."/>
            <person name="Chang Q.C."/>
            <person name="Ding S.J."/>
            <person name="Wang X.J."/>
            <person name="Zhu J.G."/>
            <person name="Ruan X.D."/>
            <person name="Zhao L."/>
            <person name="Wei J.T."/>
            <person name="Ye R.Z."/>
            <person name="Que T.C."/>
            <person name="Du C.H."/>
            <person name="Zhou Y.H."/>
            <person name="Cheng J.X."/>
            <person name="Dai P.F."/>
            <person name="Guo W.B."/>
            <person name="Han X.H."/>
            <person name="Huang E.J."/>
            <person name="Li L.F."/>
            <person name="Wei W."/>
            <person name="Gao Y.C."/>
            <person name="Liu J.Z."/>
            <person name="Shao H.Z."/>
            <person name="Wang X."/>
            <person name="Wang C.C."/>
            <person name="Yang T.C."/>
            <person name="Huo Q.B."/>
            <person name="Li W."/>
            <person name="Chen H.Y."/>
            <person name="Chen S.E."/>
            <person name="Zhou L.G."/>
            <person name="Ni X.B."/>
            <person name="Tian J.H."/>
            <person name="Sheng Y."/>
            <person name="Liu T."/>
            <person name="Pan Y.S."/>
            <person name="Xia L.Y."/>
            <person name="Li J."/>
            <person name="Zhao F."/>
            <person name="Cao W.C."/>
        </authorList>
    </citation>
    <scope>NUCLEOTIDE SEQUENCE</scope>
    <source>
        <strain evidence="2">Rsan-2018</strain>
    </source>
</reference>
<dbReference type="Proteomes" id="UP000821837">
    <property type="component" value="Chromosome 3"/>
</dbReference>
<sequence length="306" mass="34859">MRKWHTQALMPPTCHQSSSQTLRPSPHIKRRRALRSMISRLDSSHVSTMEALPIRLDDNENSRVFILETLCLTTSRCNKDSTDPITMMWLTSDTTDSSEWQRPVTRLITNLVVVRSGLGTYSSVLSSTPPITQDTIPMFSPPETGTSYDLRTTDLFPRDPRPAHERRCQLRMRGTPGQRAFLRRESLTRSFRLLSEVRPADERTSVFKMAAPNTSGGGMSSAAPPSAAQVRLQAKRPRRCFTTEEDLAILREVAASKPFNDDLQWIHVIENLKGVLGRELTLRSLKDRVDLLIGYWRQEDTKNLRK</sequence>
<dbReference type="VEuPathDB" id="VectorBase:RSAN_047987"/>
<name>A0A9D4Q0R8_RHISA</name>
<dbReference type="EMBL" id="JABSTV010001249">
    <property type="protein sequence ID" value="KAH7961016.1"/>
    <property type="molecule type" value="Genomic_DNA"/>
</dbReference>